<evidence type="ECO:0000313" key="2">
    <source>
        <dbReference type="EMBL" id="KAK1878482.1"/>
    </source>
</evidence>
<protein>
    <submittedName>
        <fullName evidence="2">Selenoprotein F</fullName>
    </submittedName>
</protein>
<evidence type="ECO:0000313" key="3">
    <source>
        <dbReference type="Proteomes" id="UP001228049"/>
    </source>
</evidence>
<sequence>MSGEVYVLWLMSLLQTLSAYGADLSSEACRELGAASRRPRWKRASSTLGPSWRCVDENWGGSPKSKLLSGVTSPRCSRVFRSSTSEARILVEEFLSEKLEQI</sequence>
<gene>
    <name evidence="2" type="ORF">KUDE01_026611</name>
</gene>
<feature type="chain" id="PRO_5041897489" evidence="1">
    <location>
        <begin position="20"/>
        <end position="102"/>
    </location>
</feature>
<proteinExistence type="predicted"/>
<feature type="signal peptide" evidence="1">
    <location>
        <begin position="1"/>
        <end position="19"/>
    </location>
</feature>
<organism evidence="2 3">
    <name type="scientific">Dissostichus eleginoides</name>
    <name type="common">Patagonian toothfish</name>
    <name type="synonym">Dissostichus amissus</name>
    <dbReference type="NCBI Taxonomy" id="100907"/>
    <lineage>
        <taxon>Eukaryota</taxon>
        <taxon>Metazoa</taxon>
        <taxon>Chordata</taxon>
        <taxon>Craniata</taxon>
        <taxon>Vertebrata</taxon>
        <taxon>Euteleostomi</taxon>
        <taxon>Actinopterygii</taxon>
        <taxon>Neopterygii</taxon>
        <taxon>Teleostei</taxon>
        <taxon>Neoteleostei</taxon>
        <taxon>Acanthomorphata</taxon>
        <taxon>Eupercaria</taxon>
        <taxon>Perciformes</taxon>
        <taxon>Notothenioidei</taxon>
        <taxon>Nototheniidae</taxon>
        <taxon>Dissostichus</taxon>
    </lineage>
</organism>
<dbReference type="EMBL" id="JASDAP010000026">
    <property type="protein sequence ID" value="KAK1878482.1"/>
    <property type="molecule type" value="Genomic_DNA"/>
</dbReference>
<accession>A0AAD9EUZ6</accession>
<dbReference type="AlphaFoldDB" id="A0AAD9EUZ6"/>
<comment type="caution">
    <text evidence="2">The sequence shown here is derived from an EMBL/GenBank/DDBJ whole genome shotgun (WGS) entry which is preliminary data.</text>
</comment>
<keyword evidence="1" id="KW-0732">Signal</keyword>
<name>A0AAD9EUZ6_DISEL</name>
<evidence type="ECO:0000256" key="1">
    <source>
        <dbReference type="SAM" id="SignalP"/>
    </source>
</evidence>
<keyword evidence="3" id="KW-1185">Reference proteome</keyword>
<reference evidence="2" key="1">
    <citation type="submission" date="2023-04" db="EMBL/GenBank/DDBJ databases">
        <title>Chromosome-level genome of Chaenocephalus aceratus.</title>
        <authorList>
            <person name="Park H."/>
        </authorList>
    </citation>
    <scope>NUCLEOTIDE SEQUENCE</scope>
    <source>
        <strain evidence="2">DE</strain>
        <tissue evidence="2">Muscle</tissue>
    </source>
</reference>
<dbReference type="Proteomes" id="UP001228049">
    <property type="component" value="Unassembled WGS sequence"/>
</dbReference>